<sequence>MSFSLAKGSFMPLFFILVLIVIFKLESSQGMVVNDLEPVRKKYACLNIDNFICVSINRAEKHLVSYRNECYFHADFQVNEAMSIVYCGLCDPKRELPKKGAKPDLKDFECLDFQKHVKN</sequence>
<evidence type="ECO:0000313" key="3">
    <source>
        <dbReference type="Proteomes" id="UP000708208"/>
    </source>
</evidence>
<proteinExistence type="predicted"/>
<dbReference type="Proteomes" id="UP000708208">
    <property type="component" value="Unassembled WGS sequence"/>
</dbReference>
<keyword evidence="3" id="KW-1185">Reference proteome</keyword>
<protein>
    <submittedName>
        <fullName evidence="2">Uncharacterized protein</fullName>
    </submittedName>
</protein>
<dbReference type="EMBL" id="CAJVCH010570612">
    <property type="protein sequence ID" value="CAG7835374.1"/>
    <property type="molecule type" value="Genomic_DNA"/>
</dbReference>
<evidence type="ECO:0000313" key="2">
    <source>
        <dbReference type="EMBL" id="CAG7835374.1"/>
    </source>
</evidence>
<name>A0A8J2LLG3_9HEXA</name>
<gene>
    <name evidence="2" type="ORF">AFUS01_LOCUS44748</name>
</gene>
<accession>A0A8J2LLG3</accession>
<dbReference type="EMBL" id="CAJVCH010570612">
    <property type="protein sequence ID" value="CAG7835373.1"/>
    <property type="molecule type" value="Genomic_DNA"/>
</dbReference>
<feature type="signal peptide" evidence="1">
    <location>
        <begin position="1"/>
        <end position="30"/>
    </location>
</feature>
<organism evidence="2 3">
    <name type="scientific">Allacma fusca</name>
    <dbReference type="NCBI Taxonomy" id="39272"/>
    <lineage>
        <taxon>Eukaryota</taxon>
        <taxon>Metazoa</taxon>
        <taxon>Ecdysozoa</taxon>
        <taxon>Arthropoda</taxon>
        <taxon>Hexapoda</taxon>
        <taxon>Collembola</taxon>
        <taxon>Symphypleona</taxon>
        <taxon>Sminthuridae</taxon>
        <taxon>Allacma</taxon>
    </lineage>
</organism>
<feature type="chain" id="PRO_5036271411" evidence="1">
    <location>
        <begin position="31"/>
        <end position="119"/>
    </location>
</feature>
<reference evidence="2" key="1">
    <citation type="submission" date="2021-06" db="EMBL/GenBank/DDBJ databases">
        <authorList>
            <person name="Hodson N. C."/>
            <person name="Mongue J. A."/>
            <person name="Jaron S. K."/>
        </authorList>
    </citation>
    <scope>NUCLEOTIDE SEQUENCE</scope>
</reference>
<keyword evidence="1" id="KW-0732">Signal</keyword>
<comment type="caution">
    <text evidence="2">The sequence shown here is derived from an EMBL/GenBank/DDBJ whole genome shotgun (WGS) entry which is preliminary data.</text>
</comment>
<evidence type="ECO:0000256" key="1">
    <source>
        <dbReference type="SAM" id="SignalP"/>
    </source>
</evidence>
<dbReference type="AlphaFoldDB" id="A0A8J2LLG3"/>